<dbReference type="Proteomes" id="UP000186817">
    <property type="component" value="Unassembled WGS sequence"/>
</dbReference>
<reference evidence="1 2" key="1">
    <citation type="submission" date="2016-02" db="EMBL/GenBank/DDBJ databases">
        <title>Genome analysis of coral dinoflagellate symbionts highlights evolutionary adaptations to a symbiotic lifestyle.</title>
        <authorList>
            <person name="Aranda M."/>
            <person name="Li Y."/>
            <person name="Liew Y.J."/>
            <person name="Baumgarten S."/>
            <person name="Simakov O."/>
            <person name="Wilson M."/>
            <person name="Piel J."/>
            <person name="Ashoor H."/>
            <person name="Bougouffa S."/>
            <person name="Bajic V.B."/>
            <person name="Ryu T."/>
            <person name="Ravasi T."/>
            <person name="Bayer T."/>
            <person name="Micklem G."/>
            <person name="Kim H."/>
            <person name="Bhak J."/>
            <person name="Lajeunesse T.C."/>
            <person name="Voolstra C.R."/>
        </authorList>
    </citation>
    <scope>NUCLEOTIDE SEQUENCE [LARGE SCALE GENOMIC DNA]</scope>
    <source>
        <strain evidence="1 2">CCMP2467</strain>
    </source>
</reference>
<comment type="caution">
    <text evidence="1">The sequence shown here is derived from an EMBL/GenBank/DDBJ whole genome shotgun (WGS) entry which is preliminary data.</text>
</comment>
<dbReference type="EMBL" id="LSRX01000008">
    <property type="protein sequence ID" value="OLQ15010.1"/>
    <property type="molecule type" value="Genomic_DNA"/>
</dbReference>
<name>A0A1Q9F5R4_SYMMI</name>
<protein>
    <submittedName>
        <fullName evidence="1">Uncharacterized protein</fullName>
    </submittedName>
</protein>
<evidence type="ECO:0000313" key="1">
    <source>
        <dbReference type="EMBL" id="OLQ15010.1"/>
    </source>
</evidence>
<organism evidence="1 2">
    <name type="scientific">Symbiodinium microadriaticum</name>
    <name type="common">Dinoflagellate</name>
    <name type="synonym">Zooxanthella microadriatica</name>
    <dbReference type="NCBI Taxonomy" id="2951"/>
    <lineage>
        <taxon>Eukaryota</taxon>
        <taxon>Sar</taxon>
        <taxon>Alveolata</taxon>
        <taxon>Dinophyceae</taxon>
        <taxon>Suessiales</taxon>
        <taxon>Symbiodiniaceae</taxon>
        <taxon>Symbiodinium</taxon>
    </lineage>
</organism>
<sequence length="139" mass="14962">MAASFDTNAVEGGLQAAQTKHLGDDPTDGTLSAFSRMLFEAGTFVVAEIRSSVAGDDDDGSRKLTHQERSSRMAAMRAKLGAWPIAGSFGPSNSLIGQAFGMITDSAVRYIPPSTAEVMRQMYTRHFGTSMPDLKDLWL</sequence>
<gene>
    <name evidence="1" type="ORF">AK812_SmicGene799</name>
</gene>
<dbReference type="AlphaFoldDB" id="A0A1Q9F5R4"/>
<accession>A0A1Q9F5R4</accession>
<evidence type="ECO:0000313" key="2">
    <source>
        <dbReference type="Proteomes" id="UP000186817"/>
    </source>
</evidence>
<keyword evidence="2" id="KW-1185">Reference proteome</keyword>
<proteinExistence type="predicted"/>